<evidence type="ECO:0000256" key="5">
    <source>
        <dbReference type="ARBA" id="ARBA00022692"/>
    </source>
</evidence>
<dbReference type="InterPro" id="IPR035906">
    <property type="entry name" value="MetI-like_sf"/>
</dbReference>
<feature type="transmembrane region" description="Helical" evidence="8">
    <location>
        <begin position="485"/>
        <end position="507"/>
    </location>
</feature>
<evidence type="ECO:0000313" key="11">
    <source>
        <dbReference type="Proteomes" id="UP000199300"/>
    </source>
</evidence>
<evidence type="ECO:0000256" key="1">
    <source>
        <dbReference type="ARBA" id="ARBA00004429"/>
    </source>
</evidence>
<evidence type="ECO:0000256" key="2">
    <source>
        <dbReference type="ARBA" id="ARBA00022448"/>
    </source>
</evidence>
<evidence type="ECO:0000313" key="10">
    <source>
        <dbReference type="EMBL" id="SEN99979.1"/>
    </source>
</evidence>
<dbReference type="Gene3D" id="1.10.3720.10">
    <property type="entry name" value="MetI-like"/>
    <property type="match status" value="2"/>
</dbReference>
<feature type="domain" description="ABC transmembrane type-1" evidence="9">
    <location>
        <begin position="67"/>
        <end position="272"/>
    </location>
</feature>
<dbReference type="SUPFAM" id="SSF161098">
    <property type="entry name" value="MetI-like"/>
    <property type="match status" value="2"/>
</dbReference>
<dbReference type="Proteomes" id="UP000199300">
    <property type="component" value="Unassembled WGS sequence"/>
</dbReference>
<dbReference type="CDD" id="cd06261">
    <property type="entry name" value="TM_PBP2"/>
    <property type="match status" value="2"/>
</dbReference>
<keyword evidence="2 8" id="KW-0813">Transport</keyword>
<reference evidence="10 11" key="1">
    <citation type="submission" date="2016-10" db="EMBL/GenBank/DDBJ databases">
        <authorList>
            <person name="de Groot N.N."/>
        </authorList>
    </citation>
    <scope>NUCLEOTIDE SEQUENCE [LARGE SCALE GENOMIC DNA]</scope>
    <source>
        <strain evidence="10 11">CGMCC 1.10434</strain>
    </source>
</reference>
<comment type="similarity">
    <text evidence="8">Belongs to the binding-protein-dependent transport system permease family.</text>
</comment>
<dbReference type="RefSeq" id="WP_091495847.1">
    <property type="nucleotide sequence ID" value="NZ_FODJ01000003.1"/>
</dbReference>
<keyword evidence="7 8" id="KW-0472">Membrane</keyword>
<feature type="transmembrane region" description="Helical" evidence="8">
    <location>
        <begin position="147"/>
        <end position="169"/>
    </location>
</feature>
<evidence type="ECO:0000256" key="8">
    <source>
        <dbReference type="RuleBase" id="RU363032"/>
    </source>
</evidence>
<gene>
    <name evidence="10" type="ORF">SAMN04488134_10378</name>
</gene>
<dbReference type="GO" id="GO:0005886">
    <property type="term" value="C:plasma membrane"/>
    <property type="evidence" value="ECO:0007669"/>
    <property type="project" value="UniProtKB-SubCell"/>
</dbReference>
<feature type="transmembrane region" description="Helical" evidence="8">
    <location>
        <begin position="73"/>
        <end position="93"/>
    </location>
</feature>
<dbReference type="PANTHER" id="PTHR43357">
    <property type="entry name" value="INNER MEMBRANE ABC TRANSPORTER PERMEASE PROTEIN YDCV"/>
    <property type="match status" value="1"/>
</dbReference>
<dbReference type="EMBL" id="FODJ01000003">
    <property type="protein sequence ID" value="SEN99979.1"/>
    <property type="molecule type" value="Genomic_DNA"/>
</dbReference>
<feature type="transmembrane region" description="Helical" evidence="8">
    <location>
        <begin position="359"/>
        <end position="379"/>
    </location>
</feature>
<feature type="transmembrane region" description="Helical" evidence="8">
    <location>
        <begin position="251"/>
        <end position="271"/>
    </location>
</feature>
<proteinExistence type="inferred from homology"/>
<feature type="transmembrane region" description="Helical" evidence="8">
    <location>
        <begin position="300"/>
        <end position="322"/>
    </location>
</feature>
<name>A0A1H8L4E0_9BACI</name>
<feature type="transmembrane region" description="Helical" evidence="8">
    <location>
        <begin position="198"/>
        <end position="219"/>
    </location>
</feature>
<evidence type="ECO:0000256" key="4">
    <source>
        <dbReference type="ARBA" id="ARBA00022519"/>
    </source>
</evidence>
<keyword evidence="4" id="KW-0997">Cell inner membrane</keyword>
<feature type="transmembrane region" description="Helical" evidence="8">
    <location>
        <begin position="105"/>
        <end position="127"/>
    </location>
</feature>
<dbReference type="InterPro" id="IPR000515">
    <property type="entry name" value="MetI-like"/>
</dbReference>
<keyword evidence="6 8" id="KW-1133">Transmembrane helix</keyword>
<feature type="transmembrane region" description="Helical" evidence="8">
    <location>
        <begin position="416"/>
        <end position="437"/>
    </location>
</feature>
<evidence type="ECO:0000256" key="6">
    <source>
        <dbReference type="ARBA" id="ARBA00022989"/>
    </source>
</evidence>
<evidence type="ECO:0000256" key="3">
    <source>
        <dbReference type="ARBA" id="ARBA00022475"/>
    </source>
</evidence>
<keyword evidence="11" id="KW-1185">Reference proteome</keyword>
<accession>A0A1H8L4E0</accession>
<dbReference type="GO" id="GO:0055085">
    <property type="term" value="P:transmembrane transport"/>
    <property type="evidence" value="ECO:0007669"/>
    <property type="project" value="InterPro"/>
</dbReference>
<evidence type="ECO:0000259" key="9">
    <source>
        <dbReference type="PROSITE" id="PS50928"/>
    </source>
</evidence>
<dbReference type="PANTHER" id="PTHR43357:SF3">
    <property type="entry name" value="FE(3+)-TRANSPORT SYSTEM PERMEASE PROTEIN FBPB 2"/>
    <property type="match status" value="1"/>
</dbReference>
<comment type="subcellular location">
    <subcellularLocation>
        <location evidence="1">Cell inner membrane</location>
        <topology evidence="1">Multi-pass membrane protein</topology>
    </subcellularLocation>
    <subcellularLocation>
        <location evidence="8">Cell membrane</location>
        <topology evidence="8">Multi-pass membrane protein</topology>
    </subcellularLocation>
</comment>
<dbReference type="OrthoDB" id="57323at2"/>
<feature type="domain" description="ABC transmembrane type-1" evidence="9">
    <location>
        <begin position="353"/>
        <end position="548"/>
    </location>
</feature>
<dbReference type="AlphaFoldDB" id="A0A1H8L4E0"/>
<dbReference type="Pfam" id="PF00528">
    <property type="entry name" value="BPD_transp_1"/>
    <property type="match status" value="2"/>
</dbReference>
<dbReference type="STRING" id="872970.SAMN04488134_10378"/>
<keyword evidence="5 8" id="KW-0812">Transmembrane</keyword>
<feature type="transmembrane region" description="Helical" evidence="8">
    <location>
        <begin position="391"/>
        <end position="410"/>
    </location>
</feature>
<sequence>MKQTKNTRRFRLDIWGIAGLVILVCYLLFLVYPVGNILKQSFYTSELGFSLEQFSKFFSMSYYSNTLFNSFKVSITATIFALIIGILLAYLFAMFDFKGKKFLRILIIIASMSAPFIGAYSWILLLGRSGVITSFLSNILGVQMPDIYGFSGIVLVFTLQLFPLIFLYVNGAFKSIDQSILEAAEGMGVTGISRFFKVVLPLLMPTVLAGALLVFMRAFSDFGTPMLIGEGYRTFPVLIYTEFISEVGGDAAFASALAVIAIVIALSIFMLQQIVSLRFAFSMNALHPVRTKKVSGIKKVLVYLASYGIVLTAVLPQLYLVYTSFQNTSGMVFQSGYSLNSYRAAFSRMGNSIFNTLRIPFFAIILVVLFAVFISYLAVRRRNAVTSTIDSLSMIPYIVPGTVLGIAYLTSYNTGIGGTGMLSITGTTMILVISFAVRRLPYTIRSSVASLHQISPSIEEAAQSLGSSKLNTFFKITVPMMMPGIIAGAILSWITMISELSTSILLYTVNTRTVTVAIYTEVIRGNYGIAAALSTILMIFTVLSLLLFMKVSGKDEISL</sequence>
<keyword evidence="3" id="KW-1003">Cell membrane</keyword>
<protein>
    <submittedName>
        <fullName evidence="10">Iron(III) transport system permease protein</fullName>
    </submittedName>
</protein>
<feature type="transmembrane region" description="Helical" evidence="8">
    <location>
        <begin position="527"/>
        <end position="549"/>
    </location>
</feature>
<organism evidence="10 11">
    <name type="scientific">Amphibacillus marinus</name>
    <dbReference type="NCBI Taxonomy" id="872970"/>
    <lineage>
        <taxon>Bacteria</taxon>
        <taxon>Bacillati</taxon>
        <taxon>Bacillota</taxon>
        <taxon>Bacilli</taxon>
        <taxon>Bacillales</taxon>
        <taxon>Bacillaceae</taxon>
        <taxon>Amphibacillus</taxon>
    </lineage>
</organism>
<dbReference type="PROSITE" id="PS50928">
    <property type="entry name" value="ABC_TM1"/>
    <property type="match status" value="2"/>
</dbReference>
<feature type="transmembrane region" description="Helical" evidence="8">
    <location>
        <begin position="12"/>
        <end position="32"/>
    </location>
</feature>
<evidence type="ECO:0000256" key="7">
    <source>
        <dbReference type="ARBA" id="ARBA00023136"/>
    </source>
</evidence>